<dbReference type="InterPro" id="IPR011335">
    <property type="entry name" value="Restrct_endonuc-II-like"/>
</dbReference>
<dbReference type="InterPro" id="IPR008538">
    <property type="entry name" value="Uma2"/>
</dbReference>
<dbReference type="PANTHER" id="PTHR35400">
    <property type="entry name" value="SLR1083 PROTEIN"/>
    <property type="match status" value="1"/>
</dbReference>
<dbReference type="EMBL" id="CP159534">
    <property type="protein sequence ID" value="XCJ75653.1"/>
    <property type="molecule type" value="Genomic_DNA"/>
</dbReference>
<feature type="region of interest" description="Disordered" evidence="1">
    <location>
        <begin position="1"/>
        <end position="28"/>
    </location>
</feature>
<reference evidence="3" key="1">
    <citation type="submission" date="2024-06" db="EMBL/GenBank/DDBJ databases">
        <title>Streptomyces sp. strain HUAS MG91 genome sequences.</title>
        <authorList>
            <person name="Mo P."/>
        </authorList>
    </citation>
    <scope>NUCLEOTIDE SEQUENCE</scope>
    <source>
        <strain evidence="3">HUAS MG91</strain>
    </source>
</reference>
<dbReference type="Gene3D" id="3.90.1570.10">
    <property type="entry name" value="tt1808, chain A"/>
    <property type="match status" value="1"/>
</dbReference>
<protein>
    <submittedName>
        <fullName evidence="3">Uma2 family endonuclease</fullName>
    </submittedName>
</protein>
<evidence type="ECO:0000313" key="3">
    <source>
        <dbReference type="EMBL" id="XCJ75653.1"/>
    </source>
</evidence>
<dbReference type="PANTHER" id="PTHR35400:SF3">
    <property type="entry name" value="SLL1072 PROTEIN"/>
    <property type="match status" value="1"/>
</dbReference>
<keyword evidence="3" id="KW-0378">Hydrolase</keyword>
<dbReference type="InterPro" id="IPR012296">
    <property type="entry name" value="Nuclease_put_TT1808"/>
</dbReference>
<dbReference type="CDD" id="cd06260">
    <property type="entry name" value="DUF820-like"/>
    <property type="match status" value="1"/>
</dbReference>
<evidence type="ECO:0000256" key="1">
    <source>
        <dbReference type="SAM" id="MobiDB-lite"/>
    </source>
</evidence>
<gene>
    <name evidence="3" type="ORF">ABII15_16220</name>
</gene>
<name>A0AAU8J6S9_9ACTN</name>
<keyword evidence="3" id="KW-0255">Endonuclease</keyword>
<dbReference type="KEGG" id="stac:ABII15_16220"/>
<dbReference type="GO" id="GO:0004519">
    <property type="term" value="F:endonuclease activity"/>
    <property type="evidence" value="ECO:0007669"/>
    <property type="project" value="UniProtKB-KW"/>
</dbReference>
<accession>A0AAU8J6S9</accession>
<dbReference type="AlphaFoldDB" id="A0AAU8J6S9"/>
<dbReference type="RefSeq" id="WP_353947082.1">
    <property type="nucleotide sequence ID" value="NZ_CP159534.1"/>
</dbReference>
<dbReference type="SUPFAM" id="SSF52980">
    <property type="entry name" value="Restriction endonuclease-like"/>
    <property type="match status" value="1"/>
</dbReference>
<dbReference type="Pfam" id="PF05685">
    <property type="entry name" value="Uma2"/>
    <property type="match status" value="1"/>
</dbReference>
<keyword evidence="3" id="KW-0540">Nuclease</keyword>
<proteinExistence type="predicted"/>
<feature type="compositionally biased region" description="Pro residues" evidence="1">
    <location>
        <begin position="11"/>
        <end position="22"/>
    </location>
</feature>
<sequence length="205" mass="23135">MSTAADNEPQQTPPEPSWPTPPLGGWTADDLDTIPGLPPHTEMIDGGLFLVSPQTNFHMLTLRLLERAFEDQAPEDLLVVREMTTKIDKRNRPEPDLMLVPDEAFTGPSQTWYSPSDILLAVEIVSPDSEERDREIKPRKYAGARIPHFWRVEENAGLPVVYVYELDPATNSYAVTGIHHDRLKVTVPFTLDIDLTPRRRRAASD</sequence>
<organism evidence="3">
    <name type="scientific">Streptomyces tabacisoli</name>
    <dbReference type="NCBI Taxonomy" id="3156398"/>
    <lineage>
        <taxon>Bacteria</taxon>
        <taxon>Bacillati</taxon>
        <taxon>Actinomycetota</taxon>
        <taxon>Actinomycetes</taxon>
        <taxon>Kitasatosporales</taxon>
        <taxon>Streptomycetaceae</taxon>
        <taxon>Streptomyces</taxon>
    </lineage>
</organism>
<feature type="domain" description="Putative restriction endonuclease" evidence="2">
    <location>
        <begin position="34"/>
        <end position="185"/>
    </location>
</feature>
<evidence type="ECO:0000259" key="2">
    <source>
        <dbReference type="Pfam" id="PF05685"/>
    </source>
</evidence>